<dbReference type="InterPro" id="IPR050167">
    <property type="entry name" value="Ser_Thr_protein_kinase"/>
</dbReference>
<dbReference type="GO" id="GO:0005737">
    <property type="term" value="C:cytoplasm"/>
    <property type="evidence" value="ECO:0007669"/>
    <property type="project" value="TreeGrafter"/>
</dbReference>
<dbReference type="InterPro" id="IPR000719">
    <property type="entry name" value="Prot_kinase_dom"/>
</dbReference>
<name>A0A1B9I8K8_9TREE</name>
<keyword evidence="4" id="KW-1185">Reference proteome</keyword>
<proteinExistence type="predicted"/>
<dbReference type="OrthoDB" id="2564275at2759"/>
<dbReference type="GO" id="GO:0007165">
    <property type="term" value="P:signal transduction"/>
    <property type="evidence" value="ECO:0007669"/>
    <property type="project" value="TreeGrafter"/>
</dbReference>
<keyword evidence="2" id="KW-0808">Transferase</keyword>
<reference evidence="2" key="1">
    <citation type="submission" date="2013-07" db="EMBL/GenBank/DDBJ databases">
        <title>The Genome Sequence of Cryptococcus pinus CBS10737.</title>
        <authorList>
            <consortium name="The Broad Institute Genome Sequencing Platform"/>
            <person name="Cuomo C."/>
            <person name="Litvintseva A."/>
            <person name="Chen Y."/>
            <person name="Heitman J."/>
            <person name="Sun S."/>
            <person name="Springer D."/>
            <person name="Dromer F."/>
            <person name="Young S.K."/>
            <person name="Zeng Q."/>
            <person name="Gargeya S."/>
            <person name="Fitzgerald M."/>
            <person name="Abouelleil A."/>
            <person name="Alvarado L."/>
            <person name="Berlin A.M."/>
            <person name="Chapman S.B."/>
            <person name="Dewar J."/>
            <person name="Goldberg J."/>
            <person name="Griggs A."/>
            <person name="Gujja S."/>
            <person name="Hansen M."/>
            <person name="Howarth C."/>
            <person name="Imamovic A."/>
            <person name="Larimer J."/>
            <person name="McCowan C."/>
            <person name="Murphy C."/>
            <person name="Pearson M."/>
            <person name="Priest M."/>
            <person name="Roberts A."/>
            <person name="Saif S."/>
            <person name="Shea T."/>
            <person name="Sykes S."/>
            <person name="Wortman J."/>
            <person name="Nusbaum C."/>
            <person name="Birren B."/>
        </authorList>
    </citation>
    <scope>NUCLEOTIDE SEQUENCE [LARGE SCALE GENOMIC DNA]</scope>
    <source>
        <strain evidence="2">CBS 10737</strain>
    </source>
</reference>
<evidence type="ECO:0000313" key="2">
    <source>
        <dbReference type="EMBL" id="OCF51859.1"/>
    </source>
</evidence>
<evidence type="ECO:0000313" key="3">
    <source>
        <dbReference type="EMBL" id="WWC71082.1"/>
    </source>
</evidence>
<dbReference type="SUPFAM" id="SSF56112">
    <property type="entry name" value="Protein kinase-like (PK-like)"/>
    <property type="match status" value="1"/>
</dbReference>
<dbReference type="KEGG" id="kpin:30170944"/>
<dbReference type="GeneID" id="30170944"/>
<feature type="domain" description="Protein kinase" evidence="1">
    <location>
        <begin position="113"/>
        <end position="303"/>
    </location>
</feature>
<protein>
    <submittedName>
        <fullName evidence="2">Serine/threonine protein kinase</fullName>
    </submittedName>
</protein>
<reference evidence="2" key="3">
    <citation type="submission" date="2016-07" db="EMBL/GenBank/DDBJ databases">
        <title>Evolution of pathogenesis and genome organization in the Tremellales.</title>
        <authorList>
            <person name="Cuomo C."/>
            <person name="Litvintseva A."/>
            <person name="Heitman J."/>
            <person name="Chen Y."/>
            <person name="Sun S."/>
            <person name="Springer D."/>
            <person name="Dromer F."/>
            <person name="Young S."/>
            <person name="Zeng Q."/>
            <person name="Chapman S."/>
            <person name="Gujja S."/>
            <person name="Saif S."/>
            <person name="Birren B."/>
        </authorList>
    </citation>
    <scope>NUCLEOTIDE SEQUENCE</scope>
    <source>
        <strain evidence="2">CBS 10737</strain>
    </source>
</reference>
<reference evidence="3" key="4">
    <citation type="submission" date="2024-02" db="EMBL/GenBank/DDBJ databases">
        <title>Comparative genomics of Cryptococcus and Kwoniella reveals pathogenesis evolution and contrasting modes of karyotype evolution via chromosome fusion or intercentromeric recombination.</title>
        <authorList>
            <person name="Coelho M.A."/>
            <person name="David-Palma M."/>
            <person name="Shea T."/>
            <person name="Bowers K."/>
            <person name="McGinley-Smith S."/>
            <person name="Mohammad A.W."/>
            <person name="Gnirke A."/>
            <person name="Yurkov A.M."/>
            <person name="Nowrousian M."/>
            <person name="Sun S."/>
            <person name="Cuomo C.A."/>
            <person name="Heitman J."/>
        </authorList>
    </citation>
    <scope>NUCLEOTIDE SEQUENCE</scope>
    <source>
        <strain evidence="3">CBS 10737</strain>
    </source>
</reference>
<dbReference type="Gene3D" id="1.10.510.10">
    <property type="entry name" value="Transferase(Phosphotransferase) domain 1"/>
    <property type="match status" value="1"/>
</dbReference>
<keyword evidence="2" id="KW-0723">Serine/threonine-protein kinase</keyword>
<dbReference type="STRING" id="1296096.A0A1B9I8K8"/>
<dbReference type="EMBL" id="KV700115">
    <property type="protein sequence ID" value="OCF51859.1"/>
    <property type="molecule type" value="Genomic_DNA"/>
</dbReference>
<organism evidence="2">
    <name type="scientific">Kwoniella pini CBS 10737</name>
    <dbReference type="NCBI Taxonomy" id="1296096"/>
    <lineage>
        <taxon>Eukaryota</taxon>
        <taxon>Fungi</taxon>
        <taxon>Dikarya</taxon>
        <taxon>Basidiomycota</taxon>
        <taxon>Agaricomycotina</taxon>
        <taxon>Tremellomycetes</taxon>
        <taxon>Tremellales</taxon>
        <taxon>Cryptococcaceae</taxon>
        <taxon>Kwoniella</taxon>
    </lineage>
</organism>
<dbReference type="InterPro" id="IPR011009">
    <property type="entry name" value="Kinase-like_dom_sf"/>
</dbReference>
<reference evidence="3" key="2">
    <citation type="submission" date="2013-07" db="EMBL/GenBank/DDBJ databases">
        <authorList>
            <consortium name="The Broad Institute Genome Sequencing Platform"/>
            <person name="Cuomo C."/>
            <person name="Litvintseva A."/>
            <person name="Chen Y."/>
            <person name="Heitman J."/>
            <person name="Sun S."/>
            <person name="Springer D."/>
            <person name="Dromer F."/>
            <person name="Young S.K."/>
            <person name="Zeng Q."/>
            <person name="Gargeya S."/>
            <person name="Fitzgerald M."/>
            <person name="Abouelleil A."/>
            <person name="Alvarado L."/>
            <person name="Berlin A.M."/>
            <person name="Chapman S.B."/>
            <person name="Dewar J."/>
            <person name="Goldberg J."/>
            <person name="Griggs A."/>
            <person name="Gujja S."/>
            <person name="Hansen M."/>
            <person name="Howarth C."/>
            <person name="Imamovic A."/>
            <person name="Larimer J."/>
            <person name="McCowan C."/>
            <person name="Murphy C."/>
            <person name="Pearson M."/>
            <person name="Priest M."/>
            <person name="Roberts A."/>
            <person name="Saif S."/>
            <person name="Shea T."/>
            <person name="Sykes S."/>
            <person name="Wortman J."/>
            <person name="Nusbaum C."/>
            <person name="Birren B."/>
        </authorList>
    </citation>
    <scope>NUCLEOTIDE SEQUENCE</scope>
    <source>
        <strain evidence="3">CBS 10737</strain>
    </source>
</reference>
<dbReference type="AlphaFoldDB" id="A0A1B9I8K8"/>
<gene>
    <name evidence="2" type="ORF">I206_02575</name>
    <name evidence="3" type="ORF">I206_105035</name>
</gene>
<dbReference type="GO" id="GO:0005524">
    <property type="term" value="F:ATP binding"/>
    <property type="evidence" value="ECO:0007669"/>
    <property type="project" value="InterPro"/>
</dbReference>
<dbReference type="GO" id="GO:0004674">
    <property type="term" value="F:protein serine/threonine kinase activity"/>
    <property type="evidence" value="ECO:0007669"/>
    <property type="project" value="UniProtKB-KW"/>
</dbReference>
<sequence>MATPSFVEQLDARESFQVDDSRNGSSLSWLYNLAGGVGIHHGTFYEIVRIRNTYSDRVINGKADPPIVPWPGARVIADRVDRMDENQIRISMEGCEVDEDGELIPTDDRTSEIEREEKEIQDTINSDIFKSLPIIQPDNNLHFTKSPRTIQEIENLLSVKGSNHFVQLLGKTLNDKLVFIKYGKSLTDWMDDKKSKFLIKLKLIDLSSNNILYKNDKVIICDLESRWTTSGTRAPEVCQGKEYDKKSEIYAIGTLLWAIENKNMPRAHASLECTGIFKDIMEKCLAVDPENRPTIEEVLVELLELKEIGNVESGLA</sequence>
<dbReference type="Proteomes" id="UP000094020">
    <property type="component" value="Chromosome 6"/>
</dbReference>
<dbReference type="EMBL" id="CP144524">
    <property type="protein sequence ID" value="WWC71082.1"/>
    <property type="molecule type" value="Genomic_DNA"/>
</dbReference>
<evidence type="ECO:0000259" key="1">
    <source>
        <dbReference type="SMART" id="SM00220"/>
    </source>
</evidence>
<accession>A0A1B9I8K8</accession>
<dbReference type="PANTHER" id="PTHR23257">
    <property type="entry name" value="SERINE-THREONINE PROTEIN KINASE"/>
    <property type="match status" value="1"/>
</dbReference>
<keyword evidence="2" id="KW-0418">Kinase</keyword>
<dbReference type="RefSeq" id="XP_019013078.1">
    <property type="nucleotide sequence ID" value="XM_019154338.1"/>
</dbReference>
<dbReference type="SMART" id="SM00220">
    <property type="entry name" value="S_TKc"/>
    <property type="match status" value="1"/>
</dbReference>
<evidence type="ECO:0000313" key="4">
    <source>
        <dbReference type="Proteomes" id="UP000094020"/>
    </source>
</evidence>